<proteinExistence type="predicted"/>
<sequence>MIRCESRGYKKIRVIRGESRLVSALPDPVQGFVNYSSLSHLSLAKADPVRRPDIPKTTVSGVVCPCPLFVSTHTRTHGTTCPRCKNSPQRASMSRNDTWHSPLVSAAILPHRQPSEIPK</sequence>
<reference evidence="2 3" key="2">
    <citation type="journal article" date="2023" name="Mol. Biol. Evol.">
        <title>Genomics of Secondarily Temperate Adaptation in the Only Non-Antarctic Icefish.</title>
        <authorList>
            <person name="Rivera-Colon A.G."/>
            <person name="Rayamajhi N."/>
            <person name="Minhas B.F."/>
            <person name="Madrigal G."/>
            <person name="Bilyk K.T."/>
            <person name="Yoon V."/>
            <person name="Hune M."/>
            <person name="Gregory S."/>
            <person name="Cheng C.H.C."/>
            <person name="Catchen J.M."/>
        </authorList>
    </citation>
    <scope>NUCLEOTIDE SEQUENCE [LARGE SCALE GENOMIC DNA]</scope>
    <source>
        <strain evidence="2">JMC-PN-2008</strain>
    </source>
</reference>
<reference evidence="2 3" key="1">
    <citation type="journal article" date="2023" name="Genes (Basel)">
        <title>Chromosome-Level Genome Assembly and Circadian Gene Repertoire of the Patagonia Blennie Eleginops maclovinus-The Closest Ancestral Proxy of Antarctic Cryonotothenioids.</title>
        <authorList>
            <person name="Cheng C.C."/>
            <person name="Rivera-Colon A.G."/>
            <person name="Minhas B.F."/>
            <person name="Wilson L."/>
            <person name="Rayamajhi N."/>
            <person name="Vargas-Chacoff L."/>
            <person name="Catchen J.M."/>
        </authorList>
    </citation>
    <scope>NUCLEOTIDE SEQUENCE [LARGE SCALE GENOMIC DNA]</scope>
    <source>
        <strain evidence="2">JMC-PN-2008</strain>
    </source>
</reference>
<evidence type="ECO:0000313" key="2">
    <source>
        <dbReference type="EMBL" id="KAK5870128.1"/>
    </source>
</evidence>
<organism evidence="2 3">
    <name type="scientific">Eleginops maclovinus</name>
    <name type="common">Patagonian blennie</name>
    <name type="synonym">Eleginus maclovinus</name>
    <dbReference type="NCBI Taxonomy" id="56733"/>
    <lineage>
        <taxon>Eukaryota</taxon>
        <taxon>Metazoa</taxon>
        <taxon>Chordata</taxon>
        <taxon>Craniata</taxon>
        <taxon>Vertebrata</taxon>
        <taxon>Euteleostomi</taxon>
        <taxon>Actinopterygii</taxon>
        <taxon>Neopterygii</taxon>
        <taxon>Teleostei</taxon>
        <taxon>Neoteleostei</taxon>
        <taxon>Acanthomorphata</taxon>
        <taxon>Eupercaria</taxon>
        <taxon>Perciformes</taxon>
        <taxon>Notothenioidei</taxon>
        <taxon>Eleginopidae</taxon>
        <taxon>Eleginops</taxon>
    </lineage>
</organism>
<keyword evidence="3" id="KW-1185">Reference proteome</keyword>
<protein>
    <submittedName>
        <fullName evidence="2">Uncharacterized protein</fullName>
    </submittedName>
</protein>
<name>A0AAN8AWC9_ELEMC</name>
<comment type="caution">
    <text evidence="2">The sequence shown here is derived from an EMBL/GenBank/DDBJ whole genome shotgun (WGS) entry which is preliminary data.</text>
</comment>
<feature type="region of interest" description="Disordered" evidence="1">
    <location>
        <begin position="75"/>
        <end position="97"/>
    </location>
</feature>
<evidence type="ECO:0000256" key="1">
    <source>
        <dbReference type="SAM" id="MobiDB-lite"/>
    </source>
</evidence>
<dbReference type="Proteomes" id="UP001346869">
    <property type="component" value="Unassembled WGS sequence"/>
</dbReference>
<gene>
    <name evidence="2" type="ORF">PBY51_024788</name>
</gene>
<accession>A0AAN8AWC9</accession>
<evidence type="ECO:0000313" key="3">
    <source>
        <dbReference type="Proteomes" id="UP001346869"/>
    </source>
</evidence>
<dbReference type="EMBL" id="JAUZQC010000006">
    <property type="protein sequence ID" value="KAK5870128.1"/>
    <property type="molecule type" value="Genomic_DNA"/>
</dbReference>
<dbReference type="AlphaFoldDB" id="A0AAN8AWC9"/>
<feature type="compositionally biased region" description="Polar residues" evidence="1">
    <location>
        <begin position="86"/>
        <end position="96"/>
    </location>
</feature>